<organism evidence="3 4">
    <name type="scientific">Pararobbsia alpina</name>
    <dbReference type="NCBI Taxonomy" id="621374"/>
    <lineage>
        <taxon>Bacteria</taxon>
        <taxon>Pseudomonadati</taxon>
        <taxon>Pseudomonadota</taxon>
        <taxon>Betaproteobacteria</taxon>
        <taxon>Burkholderiales</taxon>
        <taxon>Burkholderiaceae</taxon>
        <taxon>Pararobbsia</taxon>
    </lineage>
</organism>
<dbReference type="GO" id="GO:0047936">
    <property type="term" value="F:glucose 1-dehydrogenase [NAD(P)+] activity"/>
    <property type="evidence" value="ECO:0007669"/>
    <property type="project" value="UniProtKB-EC"/>
</dbReference>
<dbReference type="InterPro" id="IPR002347">
    <property type="entry name" value="SDR_fam"/>
</dbReference>
<evidence type="ECO:0000313" key="4">
    <source>
        <dbReference type="Proteomes" id="UP000494115"/>
    </source>
</evidence>
<dbReference type="Gene3D" id="3.40.50.720">
    <property type="entry name" value="NAD(P)-binding Rossmann-like Domain"/>
    <property type="match status" value="1"/>
</dbReference>
<dbReference type="PRINTS" id="PR00080">
    <property type="entry name" value="SDRFAMILY"/>
</dbReference>
<dbReference type="InterPro" id="IPR036291">
    <property type="entry name" value="NAD(P)-bd_dom_sf"/>
</dbReference>
<dbReference type="SUPFAM" id="SSF51735">
    <property type="entry name" value="NAD(P)-binding Rossmann-fold domains"/>
    <property type="match status" value="1"/>
</dbReference>
<protein>
    <submittedName>
        <fullName evidence="3">Glucose 1-dehydrogenase 2</fullName>
        <ecNumber evidence="3">1.1.1.47</ecNumber>
    </submittedName>
</protein>
<evidence type="ECO:0000256" key="2">
    <source>
        <dbReference type="ARBA" id="ARBA00023002"/>
    </source>
</evidence>
<keyword evidence="4" id="KW-1185">Reference proteome</keyword>
<dbReference type="AlphaFoldDB" id="A0A6S7AVR2"/>
<dbReference type="Proteomes" id="UP000494115">
    <property type="component" value="Unassembled WGS sequence"/>
</dbReference>
<dbReference type="EMBL" id="CADIKM010000002">
    <property type="protein sequence ID" value="CAB3778805.1"/>
    <property type="molecule type" value="Genomic_DNA"/>
</dbReference>
<evidence type="ECO:0000256" key="1">
    <source>
        <dbReference type="ARBA" id="ARBA00006484"/>
    </source>
</evidence>
<dbReference type="Pfam" id="PF13561">
    <property type="entry name" value="adh_short_C2"/>
    <property type="match status" value="1"/>
</dbReference>
<keyword evidence="2 3" id="KW-0560">Oxidoreductase</keyword>
<evidence type="ECO:0000313" key="3">
    <source>
        <dbReference type="EMBL" id="CAB3778805.1"/>
    </source>
</evidence>
<dbReference type="EC" id="1.1.1.47" evidence="3"/>
<name>A0A6S7AVR2_9BURK</name>
<proteinExistence type="inferred from homology"/>
<dbReference type="PANTHER" id="PTHR43639:SF1">
    <property type="entry name" value="SHORT-CHAIN DEHYDROGENASE_REDUCTASE FAMILY PROTEIN"/>
    <property type="match status" value="1"/>
</dbReference>
<dbReference type="PRINTS" id="PR00081">
    <property type="entry name" value="GDHRDH"/>
</dbReference>
<dbReference type="PANTHER" id="PTHR43639">
    <property type="entry name" value="OXIDOREDUCTASE, SHORT-CHAIN DEHYDROGENASE/REDUCTASE FAMILY (AFU_ORTHOLOGUE AFUA_5G02870)"/>
    <property type="match status" value="1"/>
</dbReference>
<accession>A0A6S7AVR2</accession>
<gene>
    <name evidence="3" type="primary">ycdF</name>
    <name evidence="3" type="ORF">LMG28138_00604</name>
</gene>
<reference evidence="3 4" key="1">
    <citation type="submission" date="2020-04" db="EMBL/GenBank/DDBJ databases">
        <authorList>
            <person name="De Canck E."/>
        </authorList>
    </citation>
    <scope>NUCLEOTIDE SEQUENCE [LARGE SCALE GENOMIC DNA]</scope>
    <source>
        <strain evidence="3 4">LMG 28138</strain>
    </source>
</reference>
<dbReference type="RefSeq" id="WP_175103154.1">
    <property type="nucleotide sequence ID" value="NZ_CADIKM010000002.1"/>
</dbReference>
<sequence>MGGKVILVTGAARRIGRIVAEWFGARGYDVCVHYKSSSREAQEVVAGIVACGQRACALQADLAVAAQADSLVTRAFEYFGGLDVLVNCASVFTQDSLADFDVDAFDRAWATNGRAPLLLTRALYRRAQSAGTTGVVINVIDQKVRDNFQADHFSYTVGKAALGNLTKMLALSAHPILRVNAIYPGLTLPSDDQSIEDFEYASRHATPLARIAGPQDLAQAIELLIGSAYNGVDFTVDGGQHLRRVDRDVLYLYRDQAGART</sequence>
<comment type="similarity">
    <text evidence="1">Belongs to the short-chain dehydrogenases/reductases (SDR) family.</text>
</comment>